<proteinExistence type="inferred from homology"/>
<keyword evidence="11" id="KW-1185">Reference proteome</keyword>
<evidence type="ECO:0000256" key="6">
    <source>
        <dbReference type="ARBA" id="ARBA00022989"/>
    </source>
</evidence>
<evidence type="ECO:0000256" key="3">
    <source>
        <dbReference type="ARBA" id="ARBA00022448"/>
    </source>
</evidence>
<feature type="transmembrane region" description="Helical" evidence="8">
    <location>
        <begin position="354"/>
        <end position="378"/>
    </location>
</feature>
<feature type="transmembrane region" description="Helical" evidence="8">
    <location>
        <begin position="299"/>
        <end position="318"/>
    </location>
</feature>
<feature type="transmembrane region" description="Helical" evidence="8">
    <location>
        <begin position="237"/>
        <end position="262"/>
    </location>
</feature>
<protein>
    <submittedName>
        <fullName evidence="10">ABC transporter permease</fullName>
    </submittedName>
</protein>
<dbReference type="EMBL" id="OX365700">
    <property type="protein sequence ID" value="CAI4033958.1"/>
    <property type="molecule type" value="Genomic_DNA"/>
</dbReference>
<dbReference type="InterPro" id="IPR051449">
    <property type="entry name" value="ABC-2_transporter_component"/>
</dbReference>
<gene>
    <name evidence="10" type="ORF">DNFV4_04400</name>
</gene>
<dbReference type="InterPro" id="IPR013525">
    <property type="entry name" value="ABC2_TM"/>
</dbReference>
<keyword evidence="7 8" id="KW-0472">Membrane</keyword>
<dbReference type="Proteomes" id="UP001179121">
    <property type="component" value="Chromosome"/>
</dbReference>
<dbReference type="InterPro" id="IPR047817">
    <property type="entry name" value="ABC2_TM_bact-type"/>
</dbReference>
<evidence type="ECO:0000259" key="9">
    <source>
        <dbReference type="PROSITE" id="PS51012"/>
    </source>
</evidence>
<sequence length="384" mass="42632">MTFRRVAAVASKEWRETTRDRMFLLLAFLMPALWMVVFGYGLVLDVEQIPFVAVDRDQSELSRDYLYRFIQSRYFSYRGSLAGEAEADAWLLSGKARAVIIVPEKFQERLRSGLPVSVQTLLDGTFPLRTDITKGYVVAINGALNEELLADHLSRNRGLTRAKARELARPVTLEVRYLYNEEVRSTWSTVPALVMLSLMVSSPLLTALGVVREKETGSIYNIYSATVSRLEFLAGKLLPYVAISLINVVVLWLMAVLLFAVPFKGNPLLFFASSFVFVLASTGIGLVISLLVRTQQAALIITVVVSTVPTILFSGLVVPVSSLSRAAQFQAHLFPGMYHTNIVRGTFLKDVGPAVLWTDVLALALYAAVLGIVGYRLFSKRPRS</sequence>
<dbReference type="PROSITE" id="PS51012">
    <property type="entry name" value="ABC_TM2"/>
    <property type="match status" value="1"/>
</dbReference>
<evidence type="ECO:0000256" key="5">
    <source>
        <dbReference type="ARBA" id="ARBA00022692"/>
    </source>
</evidence>
<evidence type="ECO:0000256" key="8">
    <source>
        <dbReference type="SAM" id="Phobius"/>
    </source>
</evidence>
<evidence type="ECO:0000256" key="2">
    <source>
        <dbReference type="ARBA" id="ARBA00007783"/>
    </source>
</evidence>
<dbReference type="GO" id="GO:0005886">
    <property type="term" value="C:plasma membrane"/>
    <property type="evidence" value="ECO:0007669"/>
    <property type="project" value="UniProtKB-SubCell"/>
</dbReference>
<keyword evidence="3" id="KW-0813">Transport</keyword>
<reference evidence="10" key="1">
    <citation type="submission" date="2022-10" db="EMBL/GenBank/DDBJ databases">
        <authorList>
            <person name="Koch H."/>
        </authorList>
    </citation>
    <scope>NUCLEOTIDE SEQUENCE</scope>
    <source>
        <strain evidence="10">DNF</strain>
    </source>
</reference>
<dbReference type="Pfam" id="PF12698">
    <property type="entry name" value="ABC2_membrane_3"/>
    <property type="match status" value="1"/>
</dbReference>
<organism evidence="10 11">
    <name type="scientific">Nitrospira tepida</name>
    <dbReference type="NCBI Taxonomy" id="2973512"/>
    <lineage>
        <taxon>Bacteria</taxon>
        <taxon>Pseudomonadati</taxon>
        <taxon>Nitrospirota</taxon>
        <taxon>Nitrospiria</taxon>
        <taxon>Nitrospirales</taxon>
        <taxon>Nitrospiraceae</taxon>
        <taxon>Nitrospira</taxon>
    </lineage>
</organism>
<keyword evidence="4" id="KW-1003">Cell membrane</keyword>
<evidence type="ECO:0000256" key="4">
    <source>
        <dbReference type="ARBA" id="ARBA00022475"/>
    </source>
</evidence>
<dbReference type="GO" id="GO:0140359">
    <property type="term" value="F:ABC-type transporter activity"/>
    <property type="evidence" value="ECO:0007669"/>
    <property type="project" value="InterPro"/>
</dbReference>
<comment type="subcellular location">
    <subcellularLocation>
        <location evidence="1">Cell membrane</location>
        <topology evidence="1">Multi-pass membrane protein</topology>
    </subcellularLocation>
</comment>
<feature type="transmembrane region" description="Helical" evidence="8">
    <location>
        <begin position="21"/>
        <end position="43"/>
    </location>
</feature>
<accession>A0AA86N382</accession>
<evidence type="ECO:0000313" key="10">
    <source>
        <dbReference type="EMBL" id="CAI4033958.1"/>
    </source>
</evidence>
<evidence type="ECO:0000313" key="11">
    <source>
        <dbReference type="Proteomes" id="UP001179121"/>
    </source>
</evidence>
<dbReference type="Gene3D" id="3.40.1710.10">
    <property type="entry name" value="abc type-2 transporter like domain"/>
    <property type="match status" value="1"/>
</dbReference>
<name>A0AA86N382_9BACT</name>
<dbReference type="RefSeq" id="WP_289271381.1">
    <property type="nucleotide sequence ID" value="NZ_OX365700.1"/>
</dbReference>
<dbReference type="PANTHER" id="PTHR30294">
    <property type="entry name" value="MEMBRANE COMPONENT OF ABC TRANSPORTER YHHJ-RELATED"/>
    <property type="match status" value="1"/>
</dbReference>
<feature type="transmembrane region" description="Helical" evidence="8">
    <location>
        <begin position="268"/>
        <end position="292"/>
    </location>
</feature>
<dbReference type="AlphaFoldDB" id="A0AA86N382"/>
<evidence type="ECO:0000256" key="7">
    <source>
        <dbReference type="ARBA" id="ARBA00023136"/>
    </source>
</evidence>
<dbReference type="KEGG" id="nti:DNFV4_04400"/>
<feature type="domain" description="ABC transmembrane type-2" evidence="9">
    <location>
        <begin position="153"/>
        <end position="381"/>
    </location>
</feature>
<keyword evidence="5 8" id="KW-0812">Transmembrane</keyword>
<keyword evidence="6 8" id="KW-1133">Transmembrane helix</keyword>
<dbReference type="PANTHER" id="PTHR30294:SF29">
    <property type="entry name" value="MULTIDRUG ABC TRANSPORTER PERMEASE YBHS-RELATED"/>
    <property type="match status" value="1"/>
</dbReference>
<feature type="transmembrane region" description="Helical" evidence="8">
    <location>
        <begin position="190"/>
        <end position="211"/>
    </location>
</feature>
<evidence type="ECO:0000256" key="1">
    <source>
        <dbReference type="ARBA" id="ARBA00004651"/>
    </source>
</evidence>
<comment type="similarity">
    <text evidence="2">Belongs to the ABC-2 integral membrane protein family.</text>
</comment>